<evidence type="ECO:0000313" key="12">
    <source>
        <dbReference type="EMBL" id="WIW95457.1"/>
    </source>
</evidence>
<keyword evidence="9 10" id="KW-0472">Membrane</keyword>
<comment type="similarity">
    <text evidence="2">Belongs to the TonB family.</text>
</comment>
<dbReference type="Pfam" id="PF03544">
    <property type="entry name" value="TonB_C"/>
    <property type="match status" value="1"/>
</dbReference>
<dbReference type="GO" id="GO:0098797">
    <property type="term" value="C:plasma membrane protein complex"/>
    <property type="evidence" value="ECO:0007669"/>
    <property type="project" value="TreeGrafter"/>
</dbReference>
<keyword evidence="13" id="KW-1185">Reference proteome</keyword>
<evidence type="ECO:0000256" key="9">
    <source>
        <dbReference type="ARBA" id="ARBA00023136"/>
    </source>
</evidence>
<evidence type="ECO:0000259" key="11">
    <source>
        <dbReference type="PROSITE" id="PS52015"/>
    </source>
</evidence>
<feature type="domain" description="TonB C-terminal" evidence="11">
    <location>
        <begin position="190"/>
        <end position="282"/>
    </location>
</feature>
<gene>
    <name evidence="12" type="ORF">QQX03_11060</name>
</gene>
<keyword evidence="6 10" id="KW-0812">Transmembrane</keyword>
<dbReference type="AlphaFoldDB" id="A0A9Y2F643"/>
<protein>
    <submittedName>
        <fullName evidence="12">TonB family protein</fullName>
    </submittedName>
</protein>
<comment type="subcellular location">
    <subcellularLocation>
        <location evidence="1">Cell inner membrane</location>
        <topology evidence="1">Single-pass membrane protein</topology>
        <orientation evidence="1">Periplasmic side</orientation>
    </subcellularLocation>
</comment>
<dbReference type="PROSITE" id="PS52015">
    <property type="entry name" value="TONB_CTD"/>
    <property type="match status" value="1"/>
</dbReference>
<dbReference type="Gene3D" id="3.30.1150.10">
    <property type="match status" value="1"/>
</dbReference>
<evidence type="ECO:0000256" key="5">
    <source>
        <dbReference type="ARBA" id="ARBA00022519"/>
    </source>
</evidence>
<dbReference type="GO" id="GO:0031992">
    <property type="term" value="F:energy transducer activity"/>
    <property type="evidence" value="ECO:0007669"/>
    <property type="project" value="TreeGrafter"/>
</dbReference>
<keyword evidence="8 10" id="KW-1133">Transmembrane helix</keyword>
<evidence type="ECO:0000256" key="10">
    <source>
        <dbReference type="SAM" id="Phobius"/>
    </source>
</evidence>
<dbReference type="NCBIfam" id="TIGR01352">
    <property type="entry name" value="tonB_Cterm"/>
    <property type="match status" value="1"/>
</dbReference>
<evidence type="ECO:0000313" key="13">
    <source>
        <dbReference type="Proteomes" id="UP001231445"/>
    </source>
</evidence>
<accession>A0A9Y2F643</accession>
<feature type="transmembrane region" description="Helical" evidence="10">
    <location>
        <begin position="12"/>
        <end position="36"/>
    </location>
</feature>
<dbReference type="InterPro" id="IPR051045">
    <property type="entry name" value="TonB-dependent_transducer"/>
</dbReference>
<dbReference type="GO" id="GO:0015031">
    <property type="term" value="P:protein transport"/>
    <property type="evidence" value="ECO:0007669"/>
    <property type="project" value="UniProtKB-KW"/>
</dbReference>
<dbReference type="PANTHER" id="PTHR33446">
    <property type="entry name" value="PROTEIN TONB-RELATED"/>
    <property type="match status" value="1"/>
</dbReference>
<dbReference type="PANTHER" id="PTHR33446:SF2">
    <property type="entry name" value="PROTEIN TONB"/>
    <property type="match status" value="1"/>
</dbReference>
<keyword evidence="3" id="KW-0813">Transport</keyword>
<evidence type="ECO:0000256" key="4">
    <source>
        <dbReference type="ARBA" id="ARBA00022475"/>
    </source>
</evidence>
<evidence type="ECO:0000256" key="2">
    <source>
        <dbReference type="ARBA" id="ARBA00006555"/>
    </source>
</evidence>
<evidence type="ECO:0000256" key="7">
    <source>
        <dbReference type="ARBA" id="ARBA00022927"/>
    </source>
</evidence>
<proteinExistence type="inferred from homology"/>
<organism evidence="12 13">
    <name type="scientific">Altererythrobacter rubellus</name>
    <dbReference type="NCBI Taxonomy" id="2173831"/>
    <lineage>
        <taxon>Bacteria</taxon>
        <taxon>Pseudomonadati</taxon>
        <taxon>Pseudomonadota</taxon>
        <taxon>Alphaproteobacteria</taxon>
        <taxon>Sphingomonadales</taxon>
        <taxon>Erythrobacteraceae</taxon>
        <taxon>Altererythrobacter</taxon>
    </lineage>
</organism>
<dbReference type="InterPro" id="IPR037682">
    <property type="entry name" value="TonB_C"/>
</dbReference>
<keyword evidence="7" id="KW-0653">Protein transport</keyword>
<dbReference type="SUPFAM" id="SSF74653">
    <property type="entry name" value="TolA/TonB C-terminal domain"/>
    <property type="match status" value="1"/>
</dbReference>
<keyword evidence="4" id="KW-1003">Cell membrane</keyword>
<sequence length="282" mass="31782">MQNLKAFIISLVRARLLIFLVLIIGLVVTTAAYFFMGRTPQTSIPETTFEPSTEVAKPQAIDDLPEPAPDAEPAQVVETAPKPAYVARPSFDCSKARLKSERLICESDYLANLDLTLDRTYNEVVADSSAEIAQALRSSQLAWMRERNRCEDEFCVQSKYLDRISYLRSRTKAEPEPEAREMVFVEPKAPRPKNSPSSWIQARDYPIRALRRELEGTVRFQLEIDREGRVYQCRVTSTSGSPELDRAACEALKSRAEFYPAEDSVGQPVAGTYSSQISFNLD</sequence>
<dbReference type="Proteomes" id="UP001231445">
    <property type="component" value="Chromosome"/>
</dbReference>
<keyword evidence="5" id="KW-0997">Cell inner membrane</keyword>
<name>A0A9Y2F643_9SPHN</name>
<dbReference type="RefSeq" id="WP_285975772.1">
    <property type="nucleotide sequence ID" value="NZ_CP127221.1"/>
</dbReference>
<evidence type="ECO:0000256" key="8">
    <source>
        <dbReference type="ARBA" id="ARBA00022989"/>
    </source>
</evidence>
<evidence type="ECO:0000256" key="1">
    <source>
        <dbReference type="ARBA" id="ARBA00004383"/>
    </source>
</evidence>
<dbReference type="GO" id="GO:0055085">
    <property type="term" value="P:transmembrane transport"/>
    <property type="evidence" value="ECO:0007669"/>
    <property type="project" value="InterPro"/>
</dbReference>
<dbReference type="EMBL" id="CP127221">
    <property type="protein sequence ID" value="WIW95457.1"/>
    <property type="molecule type" value="Genomic_DNA"/>
</dbReference>
<evidence type="ECO:0000256" key="6">
    <source>
        <dbReference type="ARBA" id="ARBA00022692"/>
    </source>
</evidence>
<dbReference type="KEGG" id="arue:QQX03_11060"/>
<evidence type="ECO:0000256" key="3">
    <source>
        <dbReference type="ARBA" id="ARBA00022448"/>
    </source>
</evidence>
<dbReference type="InterPro" id="IPR006260">
    <property type="entry name" value="TonB/TolA_C"/>
</dbReference>
<reference evidence="12 13" key="1">
    <citation type="submission" date="2023-06" db="EMBL/GenBank/DDBJ databases">
        <title>Altererythrobacter rubellus NBRC 112769 genome.</title>
        <authorList>
            <person name="Zhang K."/>
        </authorList>
    </citation>
    <scope>NUCLEOTIDE SEQUENCE [LARGE SCALE GENOMIC DNA]</scope>
    <source>
        <strain evidence="12 13">NBRC 112769</strain>
    </source>
</reference>